<dbReference type="AlphaFoldDB" id="A0ABD0NJK7"/>
<name>A0ABD0NJK7_CIRMR</name>
<dbReference type="EMBL" id="JAMKFB020000021">
    <property type="protein sequence ID" value="KAL0162155.1"/>
    <property type="molecule type" value="Genomic_DNA"/>
</dbReference>
<protein>
    <submittedName>
        <fullName evidence="1">Uncharacterized protein</fullName>
    </submittedName>
</protein>
<reference evidence="1 2" key="1">
    <citation type="submission" date="2024-05" db="EMBL/GenBank/DDBJ databases">
        <title>Genome sequencing and assembly of Indian major carp, Cirrhinus mrigala (Hamilton, 1822).</title>
        <authorList>
            <person name="Mohindra V."/>
            <person name="Chowdhury L.M."/>
            <person name="Lal K."/>
            <person name="Jena J.K."/>
        </authorList>
    </citation>
    <scope>NUCLEOTIDE SEQUENCE [LARGE SCALE GENOMIC DNA]</scope>
    <source>
        <strain evidence="1">CM1030</strain>
        <tissue evidence="1">Blood</tissue>
    </source>
</reference>
<comment type="caution">
    <text evidence="1">The sequence shown here is derived from an EMBL/GenBank/DDBJ whole genome shotgun (WGS) entry which is preliminary data.</text>
</comment>
<feature type="non-terminal residue" evidence="1">
    <location>
        <position position="52"/>
    </location>
</feature>
<keyword evidence="2" id="KW-1185">Reference proteome</keyword>
<evidence type="ECO:0000313" key="2">
    <source>
        <dbReference type="Proteomes" id="UP001529510"/>
    </source>
</evidence>
<accession>A0ABD0NJK7</accession>
<dbReference type="Proteomes" id="UP001529510">
    <property type="component" value="Unassembled WGS sequence"/>
</dbReference>
<organism evidence="1 2">
    <name type="scientific">Cirrhinus mrigala</name>
    <name type="common">Mrigala</name>
    <dbReference type="NCBI Taxonomy" id="683832"/>
    <lineage>
        <taxon>Eukaryota</taxon>
        <taxon>Metazoa</taxon>
        <taxon>Chordata</taxon>
        <taxon>Craniata</taxon>
        <taxon>Vertebrata</taxon>
        <taxon>Euteleostomi</taxon>
        <taxon>Actinopterygii</taxon>
        <taxon>Neopterygii</taxon>
        <taxon>Teleostei</taxon>
        <taxon>Ostariophysi</taxon>
        <taxon>Cypriniformes</taxon>
        <taxon>Cyprinidae</taxon>
        <taxon>Labeoninae</taxon>
        <taxon>Labeonini</taxon>
        <taxon>Cirrhinus</taxon>
    </lineage>
</organism>
<gene>
    <name evidence="1" type="ORF">M9458_041551</name>
</gene>
<sequence length="52" mass="6097">MICDKEPSIPEHLVSSLPGPEKLRMEWSLPSFINMFLPEFPHRNIPGHEHFQ</sequence>
<proteinExistence type="predicted"/>
<evidence type="ECO:0000313" key="1">
    <source>
        <dbReference type="EMBL" id="KAL0162155.1"/>
    </source>
</evidence>